<sequence length="144" mass="14762">MSYSLNQASNPLAIGPQQFAQLDLESGNNQGALLRFSTLLSSVGIAVVSNGNLIGINLPLYDNLGETFTAADVATVLNVLQTGLAPGSTPPCIVFGQLAYWENSASQAYQALITALAPQDAVGLGNVAPAIGVNDGGVPYLIQS</sequence>
<comment type="caution">
    <text evidence="1">The sequence shown here is derived from an EMBL/GenBank/DDBJ whole genome shotgun (WGS) entry which is preliminary data.</text>
</comment>
<dbReference type="Proteomes" id="UP000695802">
    <property type="component" value="Unassembled WGS sequence"/>
</dbReference>
<accession>A0ABS3AZT3</accession>
<dbReference type="RefSeq" id="WP_206228556.1">
    <property type="nucleotide sequence ID" value="NZ_JAFIWB010000001.1"/>
</dbReference>
<gene>
    <name evidence="1" type="ORF">JR064_01360</name>
</gene>
<name>A0ABS3AZT3_9XANT</name>
<reference evidence="1 2" key="1">
    <citation type="submission" date="2021-02" db="EMBL/GenBank/DDBJ databases">
        <title>Taxonomically Unique Crown Gall-Associated Xanthomonas Stains Have Deficiency in Virulence Repertories.</title>
        <authorList>
            <person name="Mafakheri H."/>
            <person name="Taghavi S.M."/>
            <person name="Dimkic I."/>
            <person name="Nemanja K."/>
            <person name="Osdaghi E."/>
        </authorList>
    </citation>
    <scope>NUCLEOTIDE SEQUENCE [LARGE SCALE GENOMIC DNA]</scope>
    <source>
        <strain evidence="1 2">FX4</strain>
    </source>
</reference>
<evidence type="ECO:0000313" key="1">
    <source>
        <dbReference type="EMBL" id="MBN6100810.1"/>
    </source>
</evidence>
<proteinExistence type="predicted"/>
<protein>
    <submittedName>
        <fullName evidence="1">Uncharacterized protein</fullName>
    </submittedName>
</protein>
<evidence type="ECO:0000313" key="2">
    <source>
        <dbReference type="Proteomes" id="UP000695802"/>
    </source>
</evidence>
<organism evidence="1 2">
    <name type="scientific">Xanthomonas bonasiae</name>
    <dbReference type="NCBI Taxonomy" id="2810351"/>
    <lineage>
        <taxon>Bacteria</taxon>
        <taxon>Pseudomonadati</taxon>
        <taxon>Pseudomonadota</taxon>
        <taxon>Gammaproteobacteria</taxon>
        <taxon>Lysobacterales</taxon>
        <taxon>Lysobacteraceae</taxon>
        <taxon>Xanthomonas</taxon>
    </lineage>
</organism>
<keyword evidence="2" id="KW-1185">Reference proteome</keyword>
<dbReference type="EMBL" id="JAFIWB010000001">
    <property type="protein sequence ID" value="MBN6100810.1"/>
    <property type="molecule type" value="Genomic_DNA"/>
</dbReference>